<dbReference type="InterPro" id="IPR007693">
    <property type="entry name" value="DNA_helicase_DnaB-like_N"/>
</dbReference>
<gene>
    <name evidence="20" type="ORF">HNQ61_004638</name>
</gene>
<dbReference type="GO" id="GO:0016539">
    <property type="term" value="P:intein-mediated protein splicing"/>
    <property type="evidence" value="ECO:0007669"/>
    <property type="project" value="InterPro"/>
</dbReference>
<evidence type="ECO:0000256" key="1">
    <source>
        <dbReference type="ARBA" id="ARBA00008428"/>
    </source>
</evidence>
<evidence type="ECO:0000256" key="2">
    <source>
        <dbReference type="ARBA" id="ARBA00022515"/>
    </source>
</evidence>
<dbReference type="GO" id="GO:0043139">
    <property type="term" value="F:5'-3' DNA helicase activity"/>
    <property type="evidence" value="ECO:0007669"/>
    <property type="project" value="UniProtKB-EC"/>
</dbReference>
<evidence type="ECO:0000259" key="18">
    <source>
        <dbReference type="PROSITE" id="PS50819"/>
    </source>
</evidence>
<dbReference type="SMART" id="SM00305">
    <property type="entry name" value="HintC"/>
    <property type="match status" value="1"/>
</dbReference>
<keyword evidence="9 17" id="KW-0067">ATP-binding</keyword>
<dbReference type="PRINTS" id="PR00379">
    <property type="entry name" value="INTEIN"/>
</dbReference>
<proteinExistence type="inferred from homology"/>
<dbReference type="GO" id="GO:0004519">
    <property type="term" value="F:endonuclease activity"/>
    <property type="evidence" value="ECO:0007669"/>
    <property type="project" value="InterPro"/>
</dbReference>
<evidence type="ECO:0000313" key="21">
    <source>
        <dbReference type="Proteomes" id="UP000582837"/>
    </source>
</evidence>
<evidence type="ECO:0000256" key="4">
    <source>
        <dbReference type="ARBA" id="ARBA00022737"/>
    </source>
</evidence>
<dbReference type="InterPro" id="IPR027434">
    <property type="entry name" value="Homing_endonucl"/>
</dbReference>
<comment type="function">
    <text evidence="13 17">The main replicative DNA helicase, it participates in initiation and elongation during chromosome replication. Travels ahead of the DNA replisome, separating dsDNA into templates for DNA synthesis. A processive ATP-dependent 5'-3' DNA helicase it has DNA-dependent ATPase activity.</text>
</comment>
<dbReference type="Pfam" id="PF14890">
    <property type="entry name" value="Intein_splicing"/>
    <property type="match status" value="1"/>
</dbReference>
<evidence type="ECO:0000256" key="16">
    <source>
        <dbReference type="NCBIfam" id="TIGR00665"/>
    </source>
</evidence>
<dbReference type="EC" id="5.6.2.3" evidence="16 17"/>
<dbReference type="NCBIfam" id="NF004384">
    <property type="entry name" value="PRK05748.1"/>
    <property type="match status" value="1"/>
</dbReference>
<evidence type="ECO:0000256" key="17">
    <source>
        <dbReference type="RuleBase" id="RU362085"/>
    </source>
</evidence>
<evidence type="ECO:0000256" key="13">
    <source>
        <dbReference type="ARBA" id="ARBA00044932"/>
    </source>
</evidence>
<evidence type="ECO:0000259" key="19">
    <source>
        <dbReference type="PROSITE" id="PS51199"/>
    </source>
</evidence>
<dbReference type="PANTHER" id="PTHR30153:SF2">
    <property type="entry name" value="REPLICATIVE DNA HELICASE"/>
    <property type="match status" value="1"/>
</dbReference>
<keyword evidence="7 17" id="KW-0347">Helicase</keyword>
<keyword evidence="2 17" id="KW-0639">Primosome</keyword>
<keyword evidence="6 17" id="KW-0378">Hydrolase</keyword>
<dbReference type="InterPro" id="IPR004042">
    <property type="entry name" value="Intein_endonuc_central"/>
</dbReference>
<dbReference type="SUPFAM" id="SSF55608">
    <property type="entry name" value="Homing endonucleases"/>
    <property type="match status" value="1"/>
</dbReference>
<dbReference type="PANTHER" id="PTHR30153">
    <property type="entry name" value="REPLICATIVE DNA HELICASE DNAB"/>
    <property type="match status" value="1"/>
</dbReference>
<keyword evidence="12" id="KW-0413">Isomerase</keyword>
<protein>
    <recommendedName>
        <fullName evidence="16 17">Replicative DNA helicase</fullName>
        <ecNumber evidence="16 17">5.6.2.3</ecNumber>
    </recommendedName>
</protein>
<dbReference type="InterPro" id="IPR006141">
    <property type="entry name" value="Intein_N"/>
</dbReference>
<dbReference type="CDD" id="cd00081">
    <property type="entry name" value="Hint"/>
    <property type="match status" value="1"/>
</dbReference>
<evidence type="ECO:0000256" key="9">
    <source>
        <dbReference type="ARBA" id="ARBA00022840"/>
    </source>
</evidence>
<dbReference type="Gene3D" id="3.10.28.10">
    <property type="entry name" value="Homing endonucleases"/>
    <property type="match status" value="1"/>
</dbReference>
<dbReference type="InterPro" id="IPR027417">
    <property type="entry name" value="P-loop_NTPase"/>
</dbReference>
<dbReference type="GO" id="GO:0005829">
    <property type="term" value="C:cytosol"/>
    <property type="evidence" value="ECO:0007669"/>
    <property type="project" value="TreeGrafter"/>
</dbReference>
<dbReference type="RefSeq" id="WP_205762220.1">
    <property type="nucleotide sequence ID" value="NZ_JABDTL010000002.1"/>
</dbReference>
<dbReference type="SUPFAM" id="SSF51294">
    <property type="entry name" value="Hedgehog/intein (Hint) domain"/>
    <property type="match status" value="1"/>
</dbReference>
<dbReference type="Proteomes" id="UP000582837">
    <property type="component" value="Unassembled WGS sequence"/>
</dbReference>
<dbReference type="AlphaFoldDB" id="A0A841H4V5"/>
<dbReference type="SUPFAM" id="SSF48024">
    <property type="entry name" value="N-terminal domain of DnaB helicase"/>
    <property type="match status" value="1"/>
</dbReference>
<dbReference type="InterPro" id="IPR003586">
    <property type="entry name" value="Hint_dom_C"/>
</dbReference>
<dbReference type="SMART" id="SM00306">
    <property type="entry name" value="HintN"/>
    <property type="match status" value="1"/>
</dbReference>
<keyword evidence="21" id="KW-1185">Reference proteome</keyword>
<accession>A0A841H4V5</accession>
<dbReference type="GO" id="GO:0006269">
    <property type="term" value="P:DNA replication, synthesis of primer"/>
    <property type="evidence" value="ECO:0007669"/>
    <property type="project" value="UniProtKB-UniRule"/>
</dbReference>
<dbReference type="GO" id="GO:0003677">
    <property type="term" value="F:DNA binding"/>
    <property type="evidence" value="ECO:0007669"/>
    <property type="project" value="UniProtKB-UniRule"/>
</dbReference>
<dbReference type="GO" id="GO:1990077">
    <property type="term" value="C:primosome complex"/>
    <property type="evidence" value="ECO:0007669"/>
    <property type="project" value="UniProtKB-UniRule"/>
</dbReference>
<evidence type="ECO:0000256" key="6">
    <source>
        <dbReference type="ARBA" id="ARBA00022801"/>
    </source>
</evidence>
<feature type="domain" description="SF4 helicase" evidence="19">
    <location>
        <begin position="825"/>
        <end position="890"/>
    </location>
</feature>
<sequence length="896" mass="98531">MSTILPYVPKVAPPSAMPSAFADRSPPYSAEAELAVLGGMLIDADALTKAIEQVDDTMFYREGNRRAFRAMQRIFERGDVVDALTLAEDLRNHGDLESVGGLQFIASAMDAVPTAANIEYHARIVREKALLRRLIEAATTIIQDTYDNPGEVDTLLDQAEQKIFEVAQTNDRKGFVWIKEILWPTFEKIEALQNNNSSVTGIPTGFADLDEMTAGFQPSDLIIVAARPSMGKTAFTLNIAQHAAISAQKAVAFFSLEMSKESLVQRVLCAEARVDAGRLRRGRLGDDEYARLATAAGHLNTAPIYIDDTAGISVLEMRAKARRLKADRPDLSMIIVDYLQLMVGGKGNKTENRQQEVSEISRGLKALAKELDVPVVALSQLSRAVESRPDKRPMMSDLRECVTGDTRVVLADGRRVPIRDLVGTTPEVIAVSEDGKLHRAATDLVWSKGPKPVFTVQLASGRRIRATAEHRLRGPAGWVHVRDLASGDRLALARQLPEPSDPVVWPDSRVGLLGHLVGDGSYLSGQPLRYTTASEENSAYVARAAEAEFGATVNRHAGRGNWHQLVISGNGNRWHPAGVNRWLRELGIFNHRSHQKYLPADVFRFSSRQVALLLRHLWATDGSVHVRTSGARGSSSVFFATCSRLLADDVAALLLRLGIVGRIREVAQPSGRPMYNVYVSGAVDQRRFLETVGGFGPRAEPVARLAERLAATEENTNVDTLPREVFGRVKERMAERGMSQRAMASARGTSYGGTSHFRFAPSRAVVAEYATLLDDEQLHAWAESDLFWDRVVSVVPEGEEEVFDLTVPGPSCWLADGIVSHNSGAIEQDADVIMFLFRPEYYFGPTDKEGNSLEGRAELIIGKQRNGATGTVNLMFLKEFTRFESYSGRSDGPPEY</sequence>
<dbReference type="Pfam" id="PF00772">
    <property type="entry name" value="DnaB"/>
    <property type="match status" value="1"/>
</dbReference>
<dbReference type="InterPro" id="IPR030934">
    <property type="entry name" value="Intein_C"/>
</dbReference>
<name>A0A841H4V5_9BACT</name>
<dbReference type="InterPro" id="IPR006142">
    <property type="entry name" value="INTEIN"/>
</dbReference>
<dbReference type="SUPFAM" id="SSF52540">
    <property type="entry name" value="P-loop containing nucleoside triphosphate hydrolases"/>
    <property type="match status" value="1"/>
</dbReference>
<dbReference type="Gene3D" id="2.170.16.10">
    <property type="entry name" value="Hedgehog/Intein (Hint) domain"/>
    <property type="match status" value="2"/>
</dbReference>
<evidence type="ECO:0000256" key="12">
    <source>
        <dbReference type="ARBA" id="ARBA00023235"/>
    </source>
</evidence>
<evidence type="ECO:0000256" key="10">
    <source>
        <dbReference type="ARBA" id="ARBA00023000"/>
    </source>
</evidence>
<dbReference type="PROSITE" id="PS50819">
    <property type="entry name" value="INTEIN_ENDONUCLEASE"/>
    <property type="match status" value="1"/>
</dbReference>
<evidence type="ECO:0000256" key="14">
    <source>
        <dbReference type="ARBA" id="ARBA00044940"/>
    </source>
</evidence>
<feature type="domain" description="SF4 helicase" evidence="19">
    <location>
        <begin position="195"/>
        <end position="402"/>
    </location>
</feature>
<evidence type="ECO:0000256" key="11">
    <source>
        <dbReference type="ARBA" id="ARBA00023125"/>
    </source>
</evidence>
<dbReference type="InterPro" id="IPR036844">
    <property type="entry name" value="Hint_dom_sf"/>
</dbReference>
<dbReference type="Pfam" id="PF03796">
    <property type="entry name" value="DnaB_C"/>
    <property type="match status" value="1"/>
</dbReference>
<keyword evidence="5 17" id="KW-0547">Nucleotide-binding</keyword>
<comment type="caution">
    <text evidence="20">The sequence shown here is derived from an EMBL/GenBank/DDBJ whole genome shotgun (WGS) entry which is preliminary data.</text>
</comment>
<dbReference type="InterPro" id="IPR016136">
    <property type="entry name" value="DNA_helicase_N/primase_C"/>
</dbReference>
<dbReference type="Pfam" id="PF14528">
    <property type="entry name" value="LAGLIDADG_3"/>
    <property type="match status" value="1"/>
</dbReference>
<evidence type="ECO:0000256" key="3">
    <source>
        <dbReference type="ARBA" id="ARBA00022705"/>
    </source>
</evidence>
<dbReference type="NCBIfam" id="NF005852">
    <property type="entry name" value="PRK07773.1"/>
    <property type="match status" value="1"/>
</dbReference>
<dbReference type="InterPro" id="IPR007694">
    <property type="entry name" value="DNA_helicase_DnaB-like_C"/>
</dbReference>
<dbReference type="InterPro" id="IPR036185">
    <property type="entry name" value="DNA_heli_DnaB-like_N_sf"/>
</dbReference>
<dbReference type="NCBIfam" id="TIGR00665">
    <property type="entry name" value="DnaB"/>
    <property type="match status" value="1"/>
</dbReference>
<evidence type="ECO:0000256" key="5">
    <source>
        <dbReference type="ARBA" id="ARBA00022741"/>
    </source>
</evidence>
<organism evidence="20 21">
    <name type="scientific">Longimicrobium terrae</name>
    <dbReference type="NCBI Taxonomy" id="1639882"/>
    <lineage>
        <taxon>Bacteria</taxon>
        <taxon>Pseudomonadati</taxon>
        <taxon>Gemmatimonadota</taxon>
        <taxon>Longimicrobiia</taxon>
        <taxon>Longimicrobiales</taxon>
        <taxon>Longimicrobiaceae</taxon>
        <taxon>Longimicrobium</taxon>
    </lineage>
</organism>
<dbReference type="InterPro" id="IPR003587">
    <property type="entry name" value="Hint_dom_N"/>
</dbReference>
<feature type="domain" description="DOD-type homing endonuclease" evidence="18">
    <location>
        <begin position="512"/>
        <end position="659"/>
    </location>
</feature>
<dbReference type="PROSITE" id="PS50818">
    <property type="entry name" value="INTEIN_C_TER"/>
    <property type="match status" value="1"/>
</dbReference>
<keyword evidence="3 17" id="KW-0235">DNA replication</keyword>
<comment type="function">
    <text evidence="14 17">The intein is an endonuclease.</text>
</comment>
<dbReference type="GO" id="GO:0005524">
    <property type="term" value="F:ATP binding"/>
    <property type="evidence" value="ECO:0007669"/>
    <property type="project" value="UniProtKB-UniRule"/>
</dbReference>
<dbReference type="NCBIfam" id="TIGR01445">
    <property type="entry name" value="intein_Nterm"/>
    <property type="match status" value="1"/>
</dbReference>
<dbReference type="InterPro" id="IPR007692">
    <property type="entry name" value="DNA_helicase_DnaB"/>
</dbReference>
<dbReference type="FunFam" id="1.10.860.10:FF:000001">
    <property type="entry name" value="Replicative DNA helicase"/>
    <property type="match status" value="1"/>
</dbReference>
<dbReference type="Gene3D" id="1.10.860.10">
    <property type="entry name" value="DNAb Helicase, Chain A"/>
    <property type="match status" value="1"/>
</dbReference>
<reference evidence="20 21" key="1">
    <citation type="submission" date="2020-08" db="EMBL/GenBank/DDBJ databases">
        <title>Genomic Encyclopedia of Type Strains, Phase IV (KMG-IV): sequencing the most valuable type-strain genomes for metagenomic binning, comparative biology and taxonomic classification.</title>
        <authorList>
            <person name="Goeker M."/>
        </authorList>
    </citation>
    <scope>NUCLEOTIDE SEQUENCE [LARGE SCALE GENOMIC DNA]</scope>
    <source>
        <strain evidence="20 21">DSM 29007</strain>
    </source>
</reference>
<keyword evidence="4" id="KW-0677">Repeat</keyword>
<dbReference type="CDD" id="cd00984">
    <property type="entry name" value="DnaB_C"/>
    <property type="match status" value="1"/>
</dbReference>
<evidence type="ECO:0000256" key="7">
    <source>
        <dbReference type="ARBA" id="ARBA00022806"/>
    </source>
</evidence>
<dbReference type="PROSITE" id="PS51199">
    <property type="entry name" value="SF4_HELICASE"/>
    <property type="match status" value="2"/>
</dbReference>
<evidence type="ECO:0000313" key="20">
    <source>
        <dbReference type="EMBL" id="MBB6072972.1"/>
    </source>
</evidence>
<dbReference type="PROSITE" id="PS50817">
    <property type="entry name" value="INTEIN_N_TER"/>
    <property type="match status" value="1"/>
</dbReference>
<dbReference type="Gene3D" id="3.40.50.300">
    <property type="entry name" value="P-loop containing nucleotide triphosphate hydrolases"/>
    <property type="match status" value="2"/>
</dbReference>
<comment type="similarity">
    <text evidence="1 17">Belongs to the helicase family. DnaB subfamily.</text>
</comment>
<keyword evidence="8" id="KW-0068">Autocatalytic cleavage</keyword>
<dbReference type="GO" id="GO:0016787">
    <property type="term" value="F:hydrolase activity"/>
    <property type="evidence" value="ECO:0007669"/>
    <property type="project" value="UniProtKB-KW"/>
</dbReference>
<keyword evidence="11 17" id="KW-0238">DNA-binding</keyword>
<evidence type="ECO:0000256" key="15">
    <source>
        <dbReference type="ARBA" id="ARBA00048954"/>
    </source>
</evidence>
<keyword evidence="10" id="KW-0651">Protein splicing</keyword>
<evidence type="ECO:0000256" key="8">
    <source>
        <dbReference type="ARBA" id="ARBA00022813"/>
    </source>
</evidence>
<dbReference type="InterPro" id="IPR004860">
    <property type="entry name" value="LAGLIDADG_dom"/>
</dbReference>
<comment type="catalytic activity">
    <reaction evidence="15 17">
        <text>ATP + H2O = ADP + phosphate + H(+)</text>
        <dbReference type="Rhea" id="RHEA:13065"/>
        <dbReference type="ChEBI" id="CHEBI:15377"/>
        <dbReference type="ChEBI" id="CHEBI:15378"/>
        <dbReference type="ChEBI" id="CHEBI:30616"/>
        <dbReference type="ChEBI" id="CHEBI:43474"/>
        <dbReference type="ChEBI" id="CHEBI:456216"/>
        <dbReference type="EC" id="5.6.2.3"/>
    </reaction>
</comment>
<dbReference type="EMBL" id="JACHIA010000020">
    <property type="protein sequence ID" value="MBB6072972.1"/>
    <property type="molecule type" value="Genomic_DNA"/>
</dbReference>
<dbReference type="NCBIfam" id="TIGR01443">
    <property type="entry name" value="intein_Cterm"/>
    <property type="match status" value="1"/>
</dbReference>